<sequence>MAAKYTIKGNNGEAVSRDLMVTYINTGTGEAPVWSAMGRTVEDSSVDYDYSQESKTDILGETHVTAKTPTTTQTFSGNNLLAGDAVLNHILDMTVVRRSVSEALNQDLLIAHLYLTDGEGNAFAERWKSSSVLLTTNGGAGGDMLASDIEVTYGGTRETGTVKKGTSGALEFTADT</sequence>
<evidence type="ECO:0000313" key="1">
    <source>
        <dbReference type="EMBL" id="DAF58536.1"/>
    </source>
</evidence>
<proteinExistence type="predicted"/>
<dbReference type="EMBL" id="BK032754">
    <property type="protein sequence ID" value="DAF58536.1"/>
    <property type="molecule type" value="Genomic_DNA"/>
</dbReference>
<protein>
    <submittedName>
        <fullName evidence="1">Uncharacterized protein</fullName>
    </submittedName>
</protein>
<name>A0A8S5T5Z2_9CAUD</name>
<reference evidence="1" key="1">
    <citation type="journal article" date="2021" name="Proc. Natl. Acad. Sci. U.S.A.">
        <title>A Catalog of Tens of Thousands of Viruses from Human Metagenomes Reveals Hidden Associations with Chronic Diseases.</title>
        <authorList>
            <person name="Tisza M.J."/>
            <person name="Buck C.B."/>
        </authorList>
    </citation>
    <scope>NUCLEOTIDE SEQUENCE</scope>
    <source>
        <strain evidence="1">Ct7GD8</strain>
    </source>
</reference>
<accession>A0A8S5T5Z2</accession>
<organism evidence="1">
    <name type="scientific">Siphoviridae sp. ct7GD8</name>
    <dbReference type="NCBI Taxonomy" id="2827785"/>
    <lineage>
        <taxon>Viruses</taxon>
        <taxon>Duplodnaviria</taxon>
        <taxon>Heunggongvirae</taxon>
        <taxon>Uroviricota</taxon>
        <taxon>Caudoviricetes</taxon>
    </lineage>
</organism>